<keyword evidence="1" id="KW-0808">Transferase</keyword>
<name>A0ACD1HGF7_9EURO</name>
<dbReference type="Proteomes" id="UP000249661">
    <property type="component" value="Unassembled WGS sequence"/>
</dbReference>
<protein>
    <submittedName>
        <fullName evidence="1">GPI ethanolamine phosphate transferase 2</fullName>
    </submittedName>
</protein>
<dbReference type="EMBL" id="KZ824942">
    <property type="protein sequence ID" value="RAH72741.1"/>
    <property type="molecule type" value="Genomic_DNA"/>
</dbReference>
<keyword evidence="2" id="KW-1185">Reference proteome</keyword>
<evidence type="ECO:0000313" key="1">
    <source>
        <dbReference type="EMBL" id="RAH72741.1"/>
    </source>
</evidence>
<proteinExistence type="predicted"/>
<gene>
    <name evidence="1" type="ORF">BO66DRAFT_18466</name>
</gene>
<reference evidence="1" key="1">
    <citation type="submission" date="2018-02" db="EMBL/GenBank/DDBJ databases">
        <title>The genomes of Aspergillus section Nigri reveals drivers in fungal speciation.</title>
        <authorList>
            <consortium name="DOE Joint Genome Institute"/>
            <person name="Vesth T.C."/>
            <person name="Nybo J."/>
            <person name="Theobald S."/>
            <person name="Brandl J."/>
            <person name="Frisvad J.C."/>
            <person name="Nielsen K.F."/>
            <person name="Lyhne E.K."/>
            <person name="Kogle M.E."/>
            <person name="Kuo A."/>
            <person name="Riley R."/>
            <person name="Clum A."/>
            <person name="Nolan M."/>
            <person name="Lipzen A."/>
            <person name="Salamov A."/>
            <person name="Henrissat B."/>
            <person name="Wiebenga A."/>
            <person name="De vries R.P."/>
            <person name="Grigoriev I.V."/>
            <person name="Mortensen U.H."/>
            <person name="Andersen M.R."/>
            <person name="Baker S.E."/>
        </authorList>
    </citation>
    <scope>NUCLEOTIDE SEQUENCE</scope>
    <source>
        <strain evidence="1">CBS 121060</strain>
    </source>
</reference>
<evidence type="ECO:0000313" key="2">
    <source>
        <dbReference type="Proteomes" id="UP000249661"/>
    </source>
</evidence>
<organism evidence="1 2">
    <name type="scientific">Aspergillus aculeatinus CBS 121060</name>
    <dbReference type="NCBI Taxonomy" id="1448322"/>
    <lineage>
        <taxon>Eukaryota</taxon>
        <taxon>Fungi</taxon>
        <taxon>Dikarya</taxon>
        <taxon>Ascomycota</taxon>
        <taxon>Pezizomycotina</taxon>
        <taxon>Eurotiomycetes</taxon>
        <taxon>Eurotiomycetidae</taxon>
        <taxon>Eurotiales</taxon>
        <taxon>Aspergillaceae</taxon>
        <taxon>Aspergillus</taxon>
        <taxon>Aspergillus subgen. Circumdati</taxon>
    </lineage>
</organism>
<accession>A0ACD1HGF7</accession>
<sequence>MAVVSGLSAILIANVLIPLAIAIFSSGFFPYKPLVSGLAKCEDLEQYVKPPFDKVIFMVVDALRSDFVYSNASGFTFTQSLIRSGAALPFTAHASSPTVTMPRLKAMTTGSTPSFLDVIFNIAESDTSTTLAFQDTWLAQLRARGDRLVMYGDDTWLKLFPGMFDRSDGTTSFYVSVSRQSTIFLVYLRYQVKPTLQDFTEVDHNVTRHVPSELLQDDWSAFIMHFLGLDHIGHKLGPQSSHMLRKQREMDSVIGELYASIEREGHLQSTLLVLCGDHGMNDAGNHGGSSSGETSPALLFISPLFKTMGGPRHQAPIDIPDDFQCYKTVDQTDIVPTLAGLLGFPIPLNNLGVFIPDLLGVWHSYSQRTKVLLANAKQLLRRLEHSFPDHKITVDQLPGRCTTELLTSMHEAQCAWLQVMSLVDNSISTGDQDELEPALKRFLSSAQEVLTNAASDYNLRQLLLGIGAMALAVLLLLPHAYKQLSISMHSGAFFAGLIVSYGGMMFASSYVEEEHQFWNWIFSAWIFLLHVKVASRRSCASSEQLPISNGSFSSSMAQYATLGLFATHRILRRWNQTGQKFAAEPDIAHGFLPTHLYILWLLVIVTYVDICVHLSNGYHSSKPWRLICIAVTATAFLFKLGSVVSDFPELLGTTHIGTLKQAFNKVPLILLSRIVFVGLLLLILVTLYSRKITCKKGPVKLGMHTRVMHEALTLLLITQSRTTNIPLFLIFRLQAVTFASMNLSGIELTITSLLMQYMTFFAFGGSNAISSVDLSNAYNGIDHYSFFLVGLLTFVGNWAGPIWWASAARRLRYRQTWKGREVHMTTLTFHIATSSLCVMIACATLRAHLFIWTVFSPKYLYMMAWAVMGHLGVNLLGEFS</sequence>